<evidence type="ECO:0000313" key="1">
    <source>
        <dbReference type="EMBL" id="PKA62069.1"/>
    </source>
</evidence>
<proteinExistence type="predicted"/>
<gene>
    <name evidence="1" type="ORF">AXF42_Ash018294</name>
</gene>
<organism evidence="1 2">
    <name type="scientific">Apostasia shenzhenica</name>
    <dbReference type="NCBI Taxonomy" id="1088818"/>
    <lineage>
        <taxon>Eukaryota</taxon>
        <taxon>Viridiplantae</taxon>
        <taxon>Streptophyta</taxon>
        <taxon>Embryophyta</taxon>
        <taxon>Tracheophyta</taxon>
        <taxon>Spermatophyta</taxon>
        <taxon>Magnoliopsida</taxon>
        <taxon>Liliopsida</taxon>
        <taxon>Asparagales</taxon>
        <taxon>Orchidaceae</taxon>
        <taxon>Apostasioideae</taxon>
        <taxon>Apostasia</taxon>
    </lineage>
</organism>
<dbReference type="AlphaFoldDB" id="A0A2I0B2Q1"/>
<sequence>MECIVLSWFSGGKEVDKLWVLAACRPPEGPEAAKEGCYLLILVLPLGIREGWSMRILSLWVWEKCFVRETVRSGQADCDRHLFVTSRTMLLGMVLAHRGRGLVEPSCSRFDRGLTCENR</sequence>
<keyword evidence="2" id="KW-1185">Reference proteome</keyword>
<dbReference type="Proteomes" id="UP000236161">
    <property type="component" value="Unassembled WGS sequence"/>
</dbReference>
<protein>
    <submittedName>
        <fullName evidence="1">Uncharacterized protein</fullName>
    </submittedName>
</protein>
<evidence type="ECO:0000313" key="2">
    <source>
        <dbReference type="Proteomes" id="UP000236161"/>
    </source>
</evidence>
<name>A0A2I0B2Q1_9ASPA</name>
<dbReference type="EMBL" id="KZ451921">
    <property type="protein sequence ID" value="PKA62069.1"/>
    <property type="molecule type" value="Genomic_DNA"/>
</dbReference>
<accession>A0A2I0B2Q1</accession>
<reference evidence="1 2" key="1">
    <citation type="journal article" date="2017" name="Nature">
        <title>The Apostasia genome and the evolution of orchids.</title>
        <authorList>
            <person name="Zhang G.Q."/>
            <person name="Liu K.W."/>
            <person name="Li Z."/>
            <person name="Lohaus R."/>
            <person name="Hsiao Y.Y."/>
            <person name="Niu S.C."/>
            <person name="Wang J.Y."/>
            <person name="Lin Y.C."/>
            <person name="Xu Q."/>
            <person name="Chen L.J."/>
            <person name="Yoshida K."/>
            <person name="Fujiwara S."/>
            <person name="Wang Z.W."/>
            <person name="Zhang Y.Q."/>
            <person name="Mitsuda N."/>
            <person name="Wang M."/>
            <person name="Liu G.H."/>
            <person name="Pecoraro L."/>
            <person name="Huang H.X."/>
            <person name="Xiao X.J."/>
            <person name="Lin M."/>
            <person name="Wu X.Y."/>
            <person name="Wu W.L."/>
            <person name="Chen Y.Y."/>
            <person name="Chang S.B."/>
            <person name="Sakamoto S."/>
            <person name="Ohme-Takagi M."/>
            <person name="Yagi M."/>
            <person name="Zeng S.J."/>
            <person name="Shen C.Y."/>
            <person name="Yeh C.M."/>
            <person name="Luo Y.B."/>
            <person name="Tsai W.C."/>
            <person name="Van de Peer Y."/>
            <person name="Liu Z.J."/>
        </authorList>
    </citation>
    <scope>NUCLEOTIDE SEQUENCE [LARGE SCALE GENOMIC DNA]</scope>
    <source>
        <strain evidence="2">cv. Shenzhen</strain>
        <tissue evidence="1">Stem</tissue>
    </source>
</reference>